<evidence type="ECO:0008006" key="6">
    <source>
        <dbReference type="Google" id="ProtNLM"/>
    </source>
</evidence>
<dbReference type="Pfam" id="PF25166">
    <property type="entry name" value="CoiA_C"/>
    <property type="match status" value="1"/>
</dbReference>
<dbReference type="InterPro" id="IPR057252">
    <property type="entry name" value="CoiA_C"/>
</dbReference>
<feature type="domain" description="Competence protein CoiA-like N-terminal" evidence="2">
    <location>
        <begin position="22"/>
        <end position="56"/>
    </location>
</feature>
<protein>
    <recommendedName>
        <fullName evidence="6">Competence protein CoiA</fullName>
    </recommendedName>
</protein>
<sequence>MFIAKREDGSYYSLLDGKPIPNSGPYFCPACDGKLQMKVGQKRRPHFAHYRADCNASTERESLYHLEGKRQLYYLLKKYGNTTMEHYVIETRQRIDVLLETKNRRYAVEFQCSTIPATLMVERTKSYFSQNLFPLWILSKKRFQNTLHQTISSFEWLYLNYPTHSTTPFFISFCPYDKKFTYIIPYFPYSQQKAFILSFSTENLYVHSFPSMKLPFYWRKRWVEYKRKWRYEYCLYNGMIALKKYSYQHYGVSLTQLPAEIGLPVPSQFFMQTPLIEWQAWLFYDCIFTVPTGSIIHLPSVVQMFERRVKEGKIKIRTLPLVERVDYTNAVRQYVEALVAIGLLSKKMENIYVKRRSINSNANMEELMKQDERFIKAISLV</sequence>
<name>A0A223KMJ1_9BACI</name>
<feature type="domain" description="Competence protein CoiA C-terminal" evidence="3">
    <location>
        <begin position="221"/>
        <end position="367"/>
    </location>
</feature>
<organism evidence="4 5">
    <name type="scientific">Sutcliffiella cohnii</name>
    <dbReference type="NCBI Taxonomy" id="33932"/>
    <lineage>
        <taxon>Bacteria</taxon>
        <taxon>Bacillati</taxon>
        <taxon>Bacillota</taxon>
        <taxon>Bacilli</taxon>
        <taxon>Bacillales</taxon>
        <taxon>Bacillaceae</taxon>
        <taxon>Sutcliffiella</taxon>
    </lineage>
</organism>
<dbReference type="EMBL" id="CP018866">
    <property type="protein sequence ID" value="AST90616.1"/>
    <property type="molecule type" value="Genomic_DNA"/>
</dbReference>
<accession>A0A223KMJ1</accession>
<dbReference type="PIRSF" id="PIRSF007487">
    <property type="entry name" value="Competence-induced_CoiA_bac"/>
    <property type="match status" value="1"/>
</dbReference>
<dbReference type="STRING" id="1314751.GCA_001591425_04898"/>
<evidence type="ECO:0000259" key="2">
    <source>
        <dbReference type="Pfam" id="PF25164"/>
    </source>
</evidence>
<evidence type="ECO:0000259" key="3">
    <source>
        <dbReference type="Pfam" id="PF25166"/>
    </source>
</evidence>
<dbReference type="Proteomes" id="UP000215224">
    <property type="component" value="Chromosome"/>
</dbReference>
<keyword evidence="5" id="KW-1185">Reference proteome</keyword>
<dbReference type="InterPro" id="IPR057253">
    <property type="entry name" value="CoiA-like_N"/>
</dbReference>
<dbReference type="AlphaFoldDB" id="A0A223KMJ1"/>
<gene>
    <name evidence="4" type="ORF">BC6307_04635</name>
</gene>
<evidence type="ECO:0000313" key="5">
    <source>
        <dbReference type="Proteomes" id="UP000215224"/>
    </source>
</evidence>
<dbReference type="Pfam" id="PF25164">
    <property type="entry name" value="CoiA_N"/>
    <property type="match status" value="1"/>
</dbReference>
<dbReference type="KEGG" id="bcoh:BC6307_04635"/>
<evidence type="ECO:0000313" key="4">
    <source>
        <dbReference type="EMBL" id="AST90616.1"/>
    </source>
</evidence>
<feature type="domain" description="Competence protein CoiA nuclease-like" evidence="1">
    <location>
        <begin position="61"/>
        <end position="196"/>
    </location>
</feature>
<dbReference type="Pfam" id="PF06054">
    <property type="entry name" value="CoiA_nuc"/>
    <property type="match status" value="1"/>
</dbReference>
<dbReference type="InterPro" id="IPR010330">
    <property type="entry name" value="CoiA_nuc"/>
</dbReference>
<dbReference type="RefSeq" id="WP_066421723.1">
    <property type="nucleotide sequence ID" value="NZ_CP018866.1"/>
</dbReference>
<dbReference type="InterPro" id="IPR021176">
    <property type="entry name" value="Competence-induced_CoiA"/>
</dbReference>
<reference evidence="4 5" key="1">
    <citation type="submission" date="2016-12" db="EMBL/GenBank/DDBJ databases">
        <title>The whole genome sequencing and assembly of Bacillus cohnii DSM 6307T strain.</title>
        <authorList>
            <person name="Lee Y.-J."/>
            <person name="Yi H."/>
            <person name="Bahn Y.-S."/>
            <person name="Kim J.F."/>
            <person name="Lee D.-W."/>
        </authorList>
    </citation>
    <scope>NUCLEOTIDE SEQUENCE [LARGE SCALE GENOMIC DNA]</scope>
    <source>
        <strain evidence="4 5">DSM 6307</strain>
    </source>
</reference>
<proteinExistence type="predicted"/>
<evidence type="ECO:0000259" key="1">
    <source>
        <dbReference type="Pfam" id="PF06054"/>
    </source>
</evidence>